<dbReference type="GO" id="GO:0106335">
    <property type="term" value="F:tRNA (5-carboxymethyluridine(34)-5-O)-methyltransferase activity"/>
    <property type="evidence" value="ECO:0007669"/>
    <property type="project" value="TreeGrafter"/>
</dbReference>
<dbReference type="Proteomes" id="UP000289886">
    <property type="component" value="Unassembled WGS sequence"/>
</dbReference>
<gene>
    <name evidence="4" type="ORF">EOD39_21576</name>
</gene>
<dbReference type="GO" id="GO:0030488">
    <property type="term" value="P:tRNA methylation"/>
    <property type="evidence" value="ECO:0007669"/>
    <property type="project" value="TreeGrafter"/>
</dbReference>
<dbReference type="GO" id="GO:0000049">
    <property type="term" value="F:tRNA binding"/>
    <property type="evidence" value="ECO:0007669"/>
    <property type="project" value="TreeGrafter"/>
</dbReference>
<dbReference type="GO" id="GO:0005737">
    <property type="term" value="C:cytoplasm"/>
    <property type="evidence" value="ECO:0007669"/>
    <property type="project" value="TreeGrafter"/>
</dbReference>
<dbReference type="Pfam" id="PF08241">
    <property type="entry name" value="Methyltransf_11"/>
    <property type="match status" value="1"/>
</dbReference>
<evidence type="ECO:0000256" key="2">
    <source>
        <dbReference type="ARBA" id="ARBA00022679"/>
    </source>
</evidence>
<keyword evidence="5" id="KW-1185">Reference proteome</keyword>
<comment type="caution">
    <text evidence="4">The sequence shown here is derived from an EMBL/GenBank/DDBJ whole genome shotgun (WGS) entry which is preliminary data.</text>
</comment>
<dbReference type="InterPro" id="IPR051422">
    <property type="entry name" value="AlkB_tRNA_MeTrf/Diox"/>
</dbReference>
<dbReference type="EMBL" id="SCEB01010638">
    <property type="protein sequence ID" value="RXM91054.1"/>
    <property type="molecule type" value="Genomic_DNA"/>
</dbReference>
<organism evidence="4 5">
    <name type="scientific">Acipenser ruthenus</name>
    <name type="common">Sterlet sturgeon</name>
    <dbReference type="NCBI Taxonomy" id="7906"/>
    <lineage>
        <taxon>Eukaryota</taxon>
        <taxon>Metazoa</taxon>
        <taxon>Chordata</taxon>
        <taxon>Craniata</taxon>
        <taxon>Vertebrata</taxon>
        <taxon>Euteleostomi</taxon>
        <taxon>Actinopterygii</taxon>
        <taxon>Chondrostei</taxon>
        <taxon>Acipenseriformes</taxon>
        <taxon>Acipenseridae</taxon>
        <taxon>Acipenser</taxon>
    </lineage>
</organism>
<evidence type="ECO:0000313" key="4">
    <source>
        <dbReference type="EMBL" id="RXM91054.1"/>
    </source>
</evidence>
<accession>A0A444USA1</accession>
<proteinExistence type="predicted"/>
<keyword evidence="1 4" id="KW-0489">Methyltransferase</keyword>
<dbReference type="PANTHER" id="PTHR13069:SF35">
    <property type="entry name" value="TRNA METHYLTRANSFERASE 9-LIKE PROTEIN-RELATED"/>
    <property type="match status" value="1"/>
</dbReference>
<dbReference type="PANTHER" id="PTHR13069">
    <property type="entry name" value="ALKYLATED DNA REPAIR PROTEIN ALKB HOMOLOG 8"/>
    <property type="match status" value="1"/>
</dbReference>
<dbReference type="InterPro" id="IPR013216">
    <property type="entry name" value="Methyltransf_11"/>
</dbReference>
<evidence type="ECO:0000313" key="5">
    <source>
        <dbReference type="Proteomes" id="UP000289886"/>
    </source>
</evidence>
<sequence>MPAALKCFRLIHEGSRAVTMEKEASQLERDHVHSVYEKIAPHFNDHRYKAWPKVRQFLLDQEPGSIIADIGCGNGKYLHINRESFKMGCDYCLPLVDLARGHGHEVQVCDGLRLPYRDGCFDAILSIAGSALA</sequence>
<evidence type="ECO:0000256" key="1">
    <source>
        <dbReference type="ARBA" id="ARBA00022603"/>
    </source>
</evidence>
<dbReference type="AlphaFoldDB" id="A0A444USA1"/>
<keyword evidence="2 4" id="KW-0808">Transferase</keyword>
<protein>
    <submittedName>
        <fullName evidence="4">Putative tRNA methyltransferase 9-like protein</fullName>
    </submittedName>
</protein>
<name>A0A444USA1_ACIRT</name>
<evidence type="ECO:0000259" key="3">
    <source>
        <dbReference type="Pfam" id="PF08241"/>
    </source>
</evidence>
<dbReference type="GO" id="GO:0005634">
    <property type="term" value="C:nucleus"/>
    <property type="evidence" value="ECO:0007669"/>
    <property type="project" value="TreeGrafter"/>
</dbReference>
<dbReference type="GO" id="GO:0002098">
    <property type="term" value="P:tRNA wobble uridine modification"/>
    <property type="evidence" value="ECO:0007669"/>
    <property type="project" value="TreeGrafter"/>
</dbReference>
<dbReference type="GO" id="GO:0008757">
    <property type="term" value="F:S-adenosylmethionine-dependent methyltransferase activity"/>
    <property type="evidence" value="ECO:0007669"/>
    <property type="project" value="InterPro"/>
</dbReference>
<dbReference type="Gene3D" id="3.40.50.150">
    <property type="entry name" value="Vaccinia Virus protein VP39"/>
    <property type="match status" value="1"/>
</dbReference>
<dbReference type="InterPro" id="IPR029063">
    <property type="entry name" value="SAM-dependent_MTases_sf"/>
</dbReference>
<dbReference type="SUPFAM" id="SSF53335">
    <property type="entry name" value="S-adenosyl-L-methionine-dependent methyltransferases"/>
    <property type="match status" value="1"/>
</dbReference>
<feature type="domain" description="Methyltransferase type 11" evidence="3">
    <location>
        <begin position="69"/>
        <end position="127"/>
    </location>
</feature>
<reference evidence="4 5" key="1">
    <citation type="submission" date="2019-01" db="EMBL/GenBank/DDBJ databases">
        <title>Draft Genome and Complete Hox-Cluster Characterization of the Sterlet Sturgeon (Acipenser ruthenus).</title>
        <authorList>
            <person name="Wei Q."/>
        </authorList>
    </citation>
    <scope>NUCLEOTIDE SEQUENCE [LARGE SCALE GENOMIC DNA]</scope>
    <source>
        <strain evidence="4">WHYD16114868_AA</strain>
        <tissue evidence="4">Blood</tissue>
    </source>
</reference>